<protein>
    <submittedName>
        <fullName evidence="1">Uncharacterized protein</fullName>
    </submittedName>
</protein>
<gene>
    <name evidence="1" type="ORF">BDY19DRAFT_1046790</name>
</gene>
<accession>A0ACB8UA91</accession>
<name>A0ACB8UA91_9APHY</name>
<sequence length="541" mass="61241">MAAPAGGPHQCLRVADIQALIFKYLKCNDCIRLARTCTFFYNEASNVIWSEVESWIPFVLCMPSDLVESTQSEESYSITLGFSRKPTSSDWQLFCKHAHRVRKFTDTKGFAKWLNEYSPSGRLIGSYPGTVSKLTTGRRPEVDGRLFNTFPQLLPAMRTRWPHLSDVSITASGSSEPCQAELYIEEIGWWVKNLVRLESIHVRVGCYTSLMEALSELPRLHTINLVGEADDIPDQALTFPSSSLNSRFPSLKEFSMVAYPPNSPLSLLQSLGSCGLHTLTKITLFFGCLTNPNRPAFIQAPMIIEAVSRLLSIDFLDLSFGENMRLSDPVPAVPALSTRLFAMLFRLRRLRHLKLVGFFKILITNKDLQDAATAWSELEHLDLVLATCNSAPFMITNSSHLSLVGVQALYNGCPNLKAVDLPVNDELPITNDCLDLPAARPRDPVMAMEKLSLRFYPIDEEFEFGSEEYMPIVVHLLFPQLKELKTCHYDIDEVYPPGADDEDWVKLVQTRWEKYRDMEQEEVRALLDQKWSELSAELDVE</sequence>
<reference evidence="1" key="1">
    <citation type="journal article" date="2021" name="Environ. Microbiol.">
        <title>Gene family expansions and transcriptome signatures uncover fungal adaptations to wood decay.</title>
        <authorList>
            <person name="Hage H."/>
            <person name="Miyauchi S."/>
            <person name="Viragh M."/>
            <person name="Drula E."/>
            <person name="Min B."/>
            <person name="Chaduli D."/>
            <person name="Navarro D."/>
            <person name="Favel A."/>
            <person name="Norest M."/>
            <person name="Lesage-Meessen L."/>
            <person name="Balint B."/>
            <person name="Merenyi Z."/>
            <person name="de Eugenio L."/>
            <person name="Morin E."/>
            <person name="Martinez A.T."/>
            <person name="Baldrian P."/>
            <person name="Stursova M."/>
            <person name="Martinez M.J."/>
            <person name="Novotny C."/>
            <person name="Magnuson J.K."/>
            <person name="Spatafora J.W."/>
            <person name="Maurice S."/>
            <person name="Pangilinan J."/>
            <person name="Andreopoulos W."/>
            <person name="LaButti K."/>
            <person name="Hundley H."/>
            <person name="Na H."/>
            <person name="Kuo A."/>
            <person name="Barry K."/>
            <person name="Lipzen A."/>
            <person name="Henrissat B."/>
            <person name="Riley R."/>
            <person name="Ahrendt S."/>
            <person name="Nagy L.G."/>
            <person name="Grigoriev I.V."/>
            <person name="Martin F."/>
            <person name="Rosso M.N."/>
        </authorList>
    </citation>
    <scope>NUCLEOTIDE SEQUENCE</scope>
    <source>
        <strain evidence="1">CBS 384.51</strain>
    </source>
</reference>
<dbReference type="EMBL" id="MU274906">
    <property type="protein sequence ID" value="KAI0091029.1"/>
    <property type="molecule type" value="Genomic_DNA"/>
</dbReference>
<proteinExistence type="predicted"/>
<organism evidence="1 2">
    <name type="scientific">Irpex rosettiformis</name>
    <dbReference type="NCBI Taxonomy" id="378272"/>
    <lineage>
        <taxon>Eukaryota</taxon>
        <taxon>Fungi</taxon>
        <taxon>Dikarya</taxon>
        <taxon>Basidiomycota</taxon>
        <taxon>Agaricomycotina</taxon>
        <taxon>Agaricomycetes</taxon>
        <taxon>Polyporales</taxon>
        <taxon>Irpicaceae</taxon>
        <taxon>Irpex</taxon>
    </lineage>
</organism>
<evidence type="ECO:0000313" key="2">
    <source>
        <dbReference type="Proteomes" id="UP001055072"/>
    </source>
</evidence>
<comment type="caution">
    <text evidence="1">The sequence shown here is derived from an EMBL/GenBank/DDBJ whole genome shotgun (WGS) entry which is preliminary data.</text>
</comment>
<evidence type="ECO:0000313" key="1">
    <source>
        <dbReference type="EMBL" id="KAI0091029.1"/>
    </source>
</evidence>
<keyword evidence="2" id="KW-1185">Reference proteome</keyword>
<dbReference type="Proteomes" id="UP001055072">
    <property type="component" value="Unassembled WGS sequence"/>
</dbReference>